<dbReference type="PIRSF" id="PIRSF016262">
    <property type="entry name" value="LPLase"/>
    <property type="match status" value="1"/>
</dbReference>
<dbReference type="PROSITE" id="PS51733">
    <property type="entry name" value="BPL_LPL_CATALYTIC"/>
    <property type="match status" value="1"/>
</dbReference>
<dbReference type="UniPathway" id="UPA00538">
    <property type="reaction ID" value="UER00592"/>
</dbReference>
<comment type="pathway">
    <text evidence="2">Protein modification; protein lipoylation via endogenous pathway; protein N(6)-(lipoyl)lysine from octanoyl-[acyl-carrier-protein]: step 1/2.</text>
</comment>
<dbReference type="AlphaFoldDB" id="A0A645F5T7"/>
<accession>A0A645F5T7</accession>
<dbReference type="Gene3D" id="3.30.930.10">
    <property type="entry name" value="Bira Bifunctional Protein, Domain 2"/>
    <property type="match status" value="1"/>
</dbReference>
<evidence type="ECO:0000313" key="8">
    <source>
        <dbReference type="EMBL" id="MPN08789.1"/>
    </source>
</evidence>
<evidence type="ECO:0000256" key="5">
    <source>
        <dbReference type="ARBA" id="ARBA00022679"/>
    </source>
</evidence>
<proteinExistence type="inferred from homology"/>
<dbReference type="NCBIfam" id="NF010925">
    <property type="entry name" value="PRK14345.1"/>
    <property type="match status" value="1"/>
</dbReference>
<dbReference type="FunFam" id="3.30.930.10:FF:000035">
    <property type="entry name" value="Putative lipoyltransferase 2, mitochondrial"/>
    <property type="match status" value="1"/>
</dbReference>
<dbReference type="InterPro" id="IPR045864">
    <property type="entry name" value="aa-tRNA-synth_II/BPL/LPL"/>
</dbReference>
<protein>
    <recommendedName>
        <fullName evidence="3">lipoyl(octanoyl) transferase</fullName>
        <ecNumber evidence="3">2.3.1.181</ecNumber>
    </recommendedName>
</protein>
<dbReference type="SUPFAM" id="SSF55681">
    <property type="entry name" value="Class II aaRS and biotin synthetases"/>
    <property type="match status" value="1"/>
</dbReference>
<comment type="subcellular location">
    <subcellularLocation>
        <location evidence="1">Mitochondrion</location>
    </subcellularLocation>
</comment>
<dbReference type="PANTHER" id="PTHR10993:SF12">
    <property type="entry name" value="OCTANOYLTRANSFERASE"/>
    <property type="match status" value="1"/>
</dbReference>
<dbReference type="NCBIfam" id="TIGR00214">
    <property type="entry name" value="lipB"/>
    <property type="match status" value="1"/>
</dbReference>
<dbReference type="PANTHER" id="PTHR10993">
    <property type="entry name" value="OCTANOYLTRANSFERASE"/>
    <property type="match status" value="1"/>
</dbReference>
<evidence type="ECO:0000259" key="7">
    <source>
        <dbReference type="PROSITE" id="PS51733"/>
    </source>
</evidence>
<dbReference type="GO" id="GO:0009249">
    <property type="term" value="P:protein lipoylation"/>
    <property type="evidence" value="ECO:0007669"/>
    <property type="project" value="InterPro"/>
</dbReference>
<dbReference type="InterPro" id="IPR020605">
    <property type="entry name" value="Octanoyltransferase_CS"/>
</dbReference>
<dbReference type="InterPro" id="IPR004143">
    <property type="entry name" value="BPL_LPL_catalytic"/>
</dbReference>
<evidence type="ECO:0000256" key="2">
    <source>
        <dbReference type="ARBA" id="ARBA00004821"/>
    </source>
</evidence>
<dbReference type="EC" id="2.3.1.181" evidence="3"/>
<dbReference type="PROSITE" id="PS01313">
    <property type="entry name" value="LIPB"/>
    <property type="match status" value="1"/>
</dbReference>
<dbReference type="InterPro" id="IPR000544">
    <property type="entry name" value="Octanoyltransferase"/>
</dbReference>
<organism evidence="8">
    <name type="scientific">bioreactor metagenome</name>
    <dbReference type="NCBI Taxonomy" id="1076179"/>
    <lineage>
        <taxon>unclassified sequences</taxon>
        <taxon>metagenomes</taxon>
        <taxon>ecological metagenomes</taxon>
    </lineage>
</organism>
<evidence type="ECO:0000256" key="4">
    <source>
        <dbReference type="ARBA" id="ARBA00022490"/>
    </source>
</evidence>
<dbReference type="EMBL" id="VSSQ01054882">
    <property type="protein sequence ID" value="MPN08789.1"/>
    <property type="molecule type" value="Genomic_DNA"/>
</dbReference>
<name>A0A645F5T7_9ZZZZ</name>
<reference evidence="8" key="1">
    <citation type="submission" date="2019-08" db="EMBL/GenBank/DDBJ databases">
        <authorList>
            <person name="Kucharzyk K."/>
            <person name="Murdoch R.W."/>
            <person name="Higgins S."/>
            <person name="Loffler F."/>
        </authorList>
    </citation>
    <scope>NUCLEOTIDE SEQUENCE</scope>
</reference>
<feature type="domain" description="BPL/LPL catalytic" evidence="7">
    <location>
        <begin position="49"/>
        <end position="237"/>
    </location>
</feature>
<evidence type="ECO:0000256" key="3">
    <source>
        <dbReference type="ARBA" id="ARBA00012334"/>
    </source>
</evidence>
<dbReference type="HAMAP" id="MF_00013">
    <property type="entry name" value="LipB"/>
    <property type="match status" value="1"/>
</dbReference>
<gene>
    <name evidence="8" type="primary">lipB_12</name>
    <name evidence="8" type="ORF">SDC9_156074</name>
</gene>
<keyword evidence="4" id="KW-0963">Cytoplasm</keyword>
<dbReference type="GO" id="GO:0005739">
    <property type="term" value="C:mitochondrion"/>
    <property type="evidence" value="ECO:0007669"/>
    <property type="project" value="UniProtKB-SubCell"/>
</dbReference>
<evidence type="ECO:0000256" key="1">
    <source>
        <dbReference type="ARBA" id="ARBA00004173"/>
    </source>
</evidence>
<comment type="caution">
    <text evidence="8">The sequence shown here is derived from an EMBL/GenBank/DDBJ whole genome shotgun (WGS) entry which is preliminary data.</text>
</comment>
<dbReference type="GO" id="GO:0033819">
    <property type="term" value="F:lipoyl(octanoyl) transferase activity"/>
    <property type="evidence" value="ECO:0007669"/>
    <property type="project" value="UniProtKB-EC"/>
</dbReference>
<keyword evidence="5 8" id="KW-0808">Transferase</keyword>
<evidence type="ECO:0000256" key="6">
    <source>
        <dbReference type="ARBA" id="ARBA00023315"/>
    </source>
</evidence>
<keyword evidence="6 8" id="KW-0012">Acyltransferase</keyword>
<dbReference type="CDD" id="cd16444">
    <property type="entry name" value="LipB"/>
    <property type="match status" value="1"/>
</dbReference>
<dbReference type="Pfam" id="PF21948">
    <property type="entry name" value="LplA-B_cat"/>
    <property type="match status" value="1"/>
</dbReference>
<sequence>MCQYANETNVPMTVDVIFENLGRIRYKEAWDYQETLFEKVVQEKAEKTEDKDQYLLFCEHEHVYTLGKHGDKQNLLIANHICKSKNIDLHTIDRGGDITYHGPGQLVVYPIIDLGSFGMGIKSYISTLEDVVIDTLDSYSIKGEKDAKAMGVWIDAADPAKARKICAIGVRASRFVTMHGLALNINTDLSYFNYINPCGFRDRGVTSLQKELGHEVDFEEVSSRMKEAFTHRFEMELYTT</sequence>